<sequence>MAMWRRPAGRTRGEAAKAAVQAGADRLAPTLQTLWLLIRQGVVRPMRPDKLLRIVFAWRRWGVTPALGYAVAAIRHPDRPAVIDERGALSFLELEQRTTRLARGLRARGIRDTSRVAVLCRNHHGLVETIVACGKIGSDVVLLNTGLRPHQMRTVLDEQRADLLIADVEFVEALPDLELDVVLAWTEGTTRKATLEHLIGSSATGTLPRRPRHARVIVLTSGTTGTPKGARRPAPPGVGPAATIMSRMPLRAGERIMLAAPIFHTWGLAAFQLGSAIGATLVLRRKFEPQQALAAVQRHRATALFVVPVMLQRILDLPREAIEPYDTSSLRIVAASGSALPADLATRFQRVFGEVLYNFYGSTEASWVSIATPRELAEAPGTAGRPPRGTSVKILDERGARVPDGETGRIFVRNDMLFEGYTGGGGKEVRDGMLATGDLGRIDEAGRLQVVGREDDMIVSGGENVYPKETEDAIATLPEVSEVAVIGVDDAEFGQRLAAYVVLVDGAELDAEAVRERVRPALPGFALPRDVVFLPELPRNATGKVVPARLREGSADTER</sequence>
<gene>
    <name evidence="5" type="ORF">GCM10020366_50230</name>
</gene>
<accession>A0ABP6RX10</accession>
<dbReference type="CDD" id="cd04433">
    <property type="entry name" value="AFD_class_I"/>
    <property type="match status" value="1"/>
</dbReference>
<protein>
    <submittedName>
        <fullName evidence="5">AMP-binding protein</fullName>
    </submittedName>
</protein>
<keyword evidence="6" id="KW-1185">Reference proteome</keyword>
<comment type="caution">
    <text evidence="5">The sequence shown here is derived from an EMBL/GenBank/DDBJ whole genome shotgun (WGS) entry which is preliminary data.</text>
</comment>
<dbReference type="InterPro" id="IPR000873">
    <property type="entry name" value="AMP-dep_synth/lig_dom"/>
</dbReference>
<evidence type="ECO:0000259" key="4">
    <source>
        <dbReference type="Pfam" id="PF13193"/>
    </source>
</evidence>
<feature type="domain" description="AMP-binding enzyme C-terminal" evidence="4">
    <location>
        <begin position="469"/>
        <end position="544"/>
    </location>
</feature>
<dbReference type="InterPro" id="IPR045851">
    <property type="entry name" value="AMP-bd_C_sf"/>
</dbReference>
<reference evidence="6" key="1">
    <citation type="journal article" date="2019" name="Int. J. Syst. Evol. Microbiol.">
        <title>The Global Catalogue of Microorganisms (GCM) 10K type strain sequencing project: providing services to taxonomists for standard genome sequencing and annotation.</title>
        <authorList>
            <consortium name="The Broad Institute Genomics Platform"/>
            <consortium name="The Broad Institute Genome Sequencing Center for Infectious Disease"/>
            <person name="Wu L."/>
            <person name="Ma J."/>
        </authorList>
    </citation>
    <scope>NUCLEOTIDE SEQUENCE [LARGE SCALE GENOMIC DNA]</scope>
    <source>
        <strain evidence="6">JCM 9687</strain>
    </source>
</reference>
<dbReference type="InterPro" id="IPR025110">
    <property type="entry name" value="AMP-bd_C"/>
</dbReference>
<dbReference type="PANTHER" id="PTHR43201:SF5">
    <property type="entry name" value="MEDIUM-CHAIN ACYL-COA LIGASE ACSF2, MITOCHONDRIAL"/>
    <property type="match status" value="1"/>
</dbReference>
<dbReference type="Pfam" id="PF00501">
    <property type="entry name" value="AMP-binding"/>
    <property type="match status" value="1"/>
</dbReference>
<evidence type="ECO:0000313" key="6">
    <source>
        <dbReference type="Proteomes" id="UP001500483"/>
    </source>
</evidence>
<dbReference type="EMBL" id="BAAAYK010000038">
    <property type="protein sequence ID" value="GAA3362410.1"/>
    <property type="molecule type" value="Genomic_DNA"/>
</dbReference>
<evidence type="ECO:0000256" key="1">
    <source>
        <dbReference type="ARBA" id="ARBA00006432"/>
    </source>
</evidence>
<evidence type="ECO:0000256" key="2">
    <source>
        <dbReference type="ARBA" id="ARBA00022598"/>
    </source>
</evidence>
<dbReference type="Gene3D" id="3.30.300.30">
    <property type="match status" value="1"/>
</dbReference>
<proteinExistence type="inferred from homology"/>
<dbReference type="Gene3D" id="3.40.50.12780">
    <property type="entry name" value="N-terminal domain of ligase-like"/>
    <property type="match status" value="1"/>
</dbReference>
<comment type="similarity">
    <text evidence="1">Belongs to the ATP-dependent AMP-binding enzyme family.</text>
</comment>
<dbReference type="PROSITE" id="PS00455">
    <property type="entry name" value="AMP_BINDING"/>
    <property type="match status" value="1"/>
</dbReference>
<keyword evidence="2" id="KW-0436">Ligase</keyword>
<dbReference type="Pfam" id="PF13193">
    <property type="entry name" value="AMP-binding_C"/>
    <property type="match status" value="1"/>
</dbReference>
<dbReference type="InterPro" id="IPR042099">
    <property type="entry name" value="ANL_N_sf"/>
</dbReference>
<name>A0ABP6RX10_9PSEU</name>
<dbReference type="Proteomes" id="UP001500483">
    <property type="component" value="Unassembled WGS sequence"/>
</dbReference>
<dbReference type="SUPFAM" id="SSF56801">
    <property type="entry name" value="Acetyl-CoA synthetase-like"/>
    <property type="match status" value="1"/>
</dbReference>
<dbReference type="InterPro" id="IPR020845">
    <property type="entry name" value="AMP-binding_CS"/>
</dbReference>
<dbReference type="PANTHER" id="PTHR43201">
    <property type="entry name" value="ACYL-COA SYNTHETASE"/>
    <property type="match status" value="1"/>
</dbReference>
<evidence type="ECO:0000313" key="5">
    <source>
        <dbReference type="EMBL" id="GAA3362410.1"/>
    </source>
</evidence>
<evidence type="ECO:0000259" key="3">
    <source>
        <dbReference type="Pfam" id="PF00501"/>
    </source>
</evidence>
<organism evidence="5 6">
    <name type="scientific">Saccharopolyspora gregorii</name>
    <dbReference type="NCBI Taxonomy" id="33914"/>
    <lineage>
        <taxon>Bacteria</taxon>
        <taxon>Bacillati</taxon>
        <taxon>Actinomycetota</taxon>
        <taxon>Actinomycetes</taxon>
        <taxon>Pseudonocardiales</taxon>
        <taxon>Pseudonocardiaceae</taxon>
        <taxon>Saccharopolyspora</taxon>
    </lineage>
</organism>
<feature type="domain" description="AMP-dependent synthetase/ligase" evidence="3">
    <location>
        <begin position="72"/>
        <end position="421"/>
    </location>
</feature>